<dbReference type="GO" id="GO:0051082">
    <property type="term" value="F:unfolded protein binding"/>
    <property type="evidence" value="ECO:0007669"/>
    <property type="project" value="TreeGrafter"/>
</dbReference>
<dbReference type="AlphaFoldDB" id="A0A1W2THF4"/>
<keyword evidence="3" id="KW-1185">Reference proteome</keyword>
<dbReference type="InterPro" id="IPR000719">
    <property type="entry name" value="Prot_kinase_dom"/>
</dbReference>
<dbReference type="Pfam" id="PF00069">
    <property type="entry name" value="Pkinase"/>
    <property type="match status" value="1"/>
</dbReference>
<dbReference type="STRING" id="77044.A0A1W2THF4"/>
<dbReference type="PANTHER" id="PTHR13954">
    <property type="entry name" value="IRE1-RELATED"/>
    <property type="match status" value="1"/>
</dbReference>
<feature type="domain" description="Protein kinase" evidence="1">
    <location>
        <begin position="31"/>
        <end position="263"/>
    </location>
</feature>
<name>A0A1W2THF4_ROSNE</name>
<dbReference type="GO" id="GO:1990604">
    <property type="term" value="C:IRE1-TRAF2-ASK1 complex"/>
    <property type="evidence" value="ECO:0007669"/>
    <property type="project" value="TreeGrafter"/>
</dbReference>
<dbReference type="Proteomes" id="UP000054516">
    <property type="component" value="Unassembled WGS sequence"/>
</dbReference>
<dbReference type="EMBL" id="DF977454">
    <property type="protein sequence ID" value="GAP87559.1"/>
    <property type="molecule type" value="Genomic_DNA"/>
</dbReference>
<evidence type="ECO:0000313" key="3">
    <source>
        <dbReference type="Proteomes" id="UP000054516"/>
    </source>
</evidence>
<evidence type="ECO:0000313" key="2">
    <source>
        <dbReference type="EMBL" id="GAP87559.1"/>
    </source>
</evidence>
<evidence type="ECO:0000259" key="1">
    <source>
        <dbReference type="PROSITE" id="PS50011"/>
    </source>
</evidence>
<dbReference type="OrthoDB" id="4062651at2759"/>
<accession>A0A1W2THF4</accession>
<protein>
    <submittedName>
        <fullName evidence="2">Putative serine threonine kinase</fullName>
    </submittedName>
</protein>
<dbReference type="GO" id="GO:0070059">
    <property type="term" value="P:intrinsic apoptotic signaling pathway in response to endoplasmic reticulum stress"/>
    <property type="evidence" value="ECO:0007669"/>
    <property type="project" value="TreeGrafter"/>
</dbReference>
<sequence length="263" mass="29854">MPDPHNNPAPVAMDICEISETWHEKDGDLVFKHSKVVLQSAEDDFFYATVSQRLPKPDEIDINALSPVRIPTEDIWPLADSAFTRAPDPLPSTCYLKRVNLLGYEVGRKNPDLKQLILSEIQACEILREHPHPNIVRYLGCVVKDGRVTRLVFDKHPTTLRQLLEDETSFDRARCLQGIEAGVRHMHDLGLVHNDLNPTNIMMNGDNPIIIDFDSCRPEGEKMGVKIGTEGWTLNGEEYAWQSNDLYSLAKIREALMGDEKER</sequence>
<dbReference type="OMA" id="CHVINGE"/>
<dbReference type="InterPro" id="IPR011009">
    <property type="entry name" value="Kinase-like_dom_sf"/>
</dbReference>
<organism evidence="2">
    <name type="scientific">Rosellinia necatrix</name>
    <name type="common">White root-rot fungus</name>
    <dbReference type="NCBI Taxonomy" id="77044"/>
    <lineage>
        <taxon>Eukaryota</taxon>
        <taxon>Fungi</taxon>
        <taxon>Dikarya</taxon>
        <taxon>Ascomycota</taxon>
        <taxon>Pezizomycotina</taxon>
        <taxon>Sordariomycetes</taxon>
        <taxon>Xylariomycetidae</taxon>
        <taxon>Xylariales</taxon>
        <taxon>Xylariaceae</taxon>
        <taxon>Rosellinia</taxon>
    </lineage>
</organism>
<gene>
    <name evidence="2" type="ORF">SAMD00023353_0900220</name>
</gene>
<reference evidence="2" key="1">
    <citation type="submission" date="2016-03" db="EMBL/GenBank/DDBJ databases">
        <title>Draft genome sequence of Rosellinia necatrix.</title>
        <authorList>
            <person name="Kanematsu S."/>
        </authorList>
    </citation>
    <scope>NUCLEOTIDE SEQUENCE [LARGE SCALE GENOMIC DNA]</scope>
    <source>
        <strain evidence="2">W97</strain>
    </source>
</reference>
<keyword evidence="2" id="KW-0418">Kinase</keyword>
<dbReference type="SUPFAM" id="SSF56112">
    <property type="entry name" value="Protein kinase-like (PK-like)"/>
    <property type="match status" value="1"/>
</dbReference>
<dbReference type="Gene3D" id="1.10.510.10">
    <property type="entry name" value="Transferase(Phosphotransferase) domain 1"/>
    <property type="match status" value="1"/>
</dbReference>
<dbReference type="GO" id="GO:0004674">
    <property type="term" value="F:protein serine/threonine kinase activity"/>
    <property type="evidence" value="ECO:0007669"/>
    <property type="project" value="InterPro"/>
</dbReference>
<keyword evidence="2" id="KW-0808">Transferase</keyword>
<dbReference type="InterPro" id="IPR045133">
    <property type="entry name" value="IRE1/2-like"/>
</dbReference>
<dbReference type="GO" id="GO:0036498">
    <property type="term" value="P:IRE1-mediated unfolded protein response"/>
    <property type="evidence" value="ECO:0007669"/>
    <property type="project" value="TreeGrafter"/>
</dbReference>
<dbReference type="GO" id="GO:0005524">
    <property type="term" value="F:ATP binding"/>
    <property type="evidence" value="ECO:0007669"/>
    <property type="project" value="InterPro"/>
</dbReference>
<dbReference type="GO" id="GO:0004521">
    <property type="term" value="F:RNA endonuclease activity"/>
    <property type="evidence" value="ECO:0007669"/>
    <property type="project" value="InterPro"/>
</dbReference>
<dbReference type="PANTHER" id="PTHR13954:SF6">
    <property type="entry name" value="NON-SPECIFIC SERINE_THREONINE PROTEIN KINASE"/>
    <property type="match status" value="1"/>
</dbReference>
<proteinExistence type="predicted"/>
<dbReference type="PROSITE" id="PS50011">
    <property type="entry name" value="PROTEIN_KINASE_DOM"/>
    <property type="match status" value="1"/>
</dbReference>